<accession>A0ABQ9ZQ35</accession>
<gene>
    <name evidence="1" type="ORF">OUZ56_027551</name>
</gene>
<proteinExistence type="predicted"/>
<sequence length="156" mass="16988">MAPMRETELLRDRQHCGDVARAALRVEELLPHIADHALPPVGPSLSSSAPQLLGFSPHAILKPCTPPVTFMSHTVAPRNWLHHHRAVLCEDRGRAGQYLGRGHAVRQRPVERHVLRVDRGFDPGVTGSIGVLTSDTSPEASRSIAVSGSTKVPLWV</sequence>
<evidence type="ECO:0000313" key="1">
    <source>
        <dbReference type="EMBL" id="KAK4015036.1"/>
    </source>
</evidence>
<evidence type="ECO:0000313" key="2">
    <source>
        <dbReference type="Proteomes" id="UP001234178"/>
    </source>
</evidence>
<organism evidence="1 2">
    <name type="scientific">Daphnia magna</name>
    <dbReference type="NCBI Taxonomy" id="35525"/>
    <lineage>
        <taxon>Eukaryota</taxon>
        <taxon>Metazoa</taxon>
        <taxon>Ecdysozoa</taxon>
        <taxon>Arthropoda</taxon>
        <taxon>Crustacea</taxon>
        <taxon>Branchiopoda</taxon>
        <taxon>Diplostraca</taxon>
        <taxon>Cladocera</taxon>
        <taxon>Anomopoda</taxon>
        <taxon>Daphniidae</taxon>
        <taxon>Daphnia</taxon>
    </lineage>
</organism>
<protein>
    <submittedName>
        <fullName evidence="1">Uncharacterized protein</fullName>
    </submittedName>
</protein>
<keyword evidence="2" id="KW-1185">Reference proteome</keyword>
<name>A0ABQ9ZQ35_9CRUS</name>
<dbReference type="Proteomes" id="UP001234178">
    <property type="component" value="Unassembled WGS sequence"/>
</dbReference>
<dbReference type="EMBL" id="JAOYFB010000004">
    <property type="protein sequence ID" value="KAK4015036.1"/>
    <property type="molecule type" value="Genomic_DNA"/>
</dbReference>
<reference evidence="1 2" key="1">
    <citation type="journal article" date="2023" name="Nucleic Acids Res.">
        <title>The hologenome of Daphnia magna reveals possible DNA methylation and microbiome-mediated evolution of the host genome.</title>
        <authorList>
            <person name="Chaturvedi A."/>
            <person name="Li X."/>
            <person name="Dhandapani V."/>
            <person name="Marshall H."/>
            <person name="Kissane S."/>
            <person name="Cuenca-Cambronero M."/>
            <person name="Asole G."/>
            <person name="Calvet F."/>
            <person name="Ruiz-Romero M."/>
            <person name="Marangio P."/>
            <person name="Guigo R."/>
            <person name="Rago D."/>
            <person name="Mirbahai L."/>
            <person name="Eastwood N."/>
            <person name="Colbourne J.K."/>
            <person name="Zhou J."/>
            <person name="Mallon E."/>
            <person name="Orsini L."/>
        </authorList>
    </citation>
    <scope>NUCLEOTIDE SEQUENCE [LARGE SCALE GENOMIC DNA]</scope>
    <source>
        <strain evidence="1">LRV0_1</strain>
    </source>
</reference>
<comment type="caution">
    <text evidence="1">The sequence shown here is derived from an EMBL/GenBank/DDBJ whole genome shotgun (WGS) entry which is preliminary data.</text>
</comment>